<protein>
    <submittedName>
        <fullName evidence="2">Uncharacterized protein</fullName>
    </submittedName>
</protein>
<dbReference type="Proteomes" id="UP001556367">
    <property type="component" value="Unassembled WGS sequence"/>
</dbReference>
<accession>A0ABR3JTW4</accession>
<organism evidence="2 3">
    <name type="scientific">Hohenbuehelia grisea</name>
    <dbReference type="NCBI Taxonomy" id="104357"/>
    <lineage>
        <taxon>Eukaryota</taxon>
        <taxon>Fungi</taxon>
        <taxon>Dikarya</taxon>
        <taxon>Basidiomycota</taxon>
        <taxon>Agaricomycotina</taxon>
        <taxon>Agaricomycetes</taxon>
        <taxon>Agaricomycetidae</taxon>
        <taxon>Agaricales</taxon>
        <taxon>Pleurotineae</taxon>
        <taxon>Pleurotaceae</taxon>
        <taxon>Hohenbuehelia</taxon>
    </lineage>
</organism>
<comment type="caution">
    <text evidence="2">The sequence shown here is derived from an EMBL/GenBank/DDBJ whole genome shotgun (WGS) entry which is preliminary data.</text>
</comment>
<feature type="compositionally biased region" description="Basic and acidic residues" evidence="1">
    <location>
        <begin position="85"/>
        <end position="99"/>
    </location>
</feature>
<dbReference type="EMBL" id="JASNQZ010000003">
    <property type="protein sequence ID" value="KAL0958815.1"/>
    <property type="molecule type" value="Genomic_DNA"/>
</dbReference>
<feature type="compositionally biased region" description="Polar residues" evidence="1">
    <location>
        <begin position="16"/>
        <end position="37"/>
    </location>
</feature>
<proteinExistence type="predicted"/>
<evidence type="ECO:0000313" key="3">
    <source>
        <dbReference type="Proteomes" id="UP001556367"/>
    </source>
</evidence>
<sequence length="99" mass="10766">MGFISDMKAKALGNEAENSVWSNDKTRPASNDPTFSIQPHPAKSNDPADLKGGNSYGSGAGMQAHNARGPHVPNQDLLNNLEQPLSREELRKRQAELNK</sequence>
<evidence type="ECO:0000313" key="2">
    <source>
        <dbReference type="EMBL" id="KAL0958815.1"/>
    </source>
</evidence>
<feature type="region of interest" description="Disordered" evidence="1">
    <location>
        <begin position="1"/>
        <end position="99"/>
    </location>
</feature>
<evidence type="ECO:0000256" key="1">
    <source>
        <dbReference type="SAM" id="MobiDB-lite"/>
    </source>
</evidence>
<keyword evidence="3" id="KW-1185">Reference proteome</keyword>
<name>A0ABR3JTW4_9AGAR</name>
<reference evidence="3" key="1">
    <citation type="submission" date="2024-06" db="EMBL/GenBank/DDBJ databases">
        <title>Multi-omics analyses provide insights into the biosynthesis of the anticancer antibiotic pleurotin in Hohenbuehelia grisea.</title>
        <authorList>
            <person name="Weaver J.A."/>
            <person name="Alberti F."/>
        </authorList>
    </citation>
    <scope>NUCLEOTIDE SEQUENCE [LARGE SCALE GENOMIC DNA]</scope>
    <source>
        <strain evidence="3">T-177</strain>
    </source>
</reference>
<gene>
    <name evidence="2" type="ORF">HGRIS_014134</name>
</gene>